<dbReference type="AlphaFoldDB" id="A0A9D4CPJ4"/>
<sequence>MDLHTTCQHLNDSVTCNLLQTIAIAMALNVGFFCSLCCKTPQIGANNESVI</sequence>
<reference evidence="1" key="2">
    <citation type="submission" date="2020-11" db="EMBL/GenBank/DDBJ databases">
        <authorList>
            <person name="McCartney M.A."/>
            <person name="Auch B."/>
            <person name="Kono T."/>
            <person name="Mallez S."/>
            <person name="Becker A."/>
            <person name="Gohl D.M."/>
            <person name="Silverstein K.A.T."/>
            <person name="Koren S."/>
            <person name="Bechman K.B."/>
            <person name="Herman A."/>
            <person name="Abrahante J.E."/>
            <person name="Garbe J."/>
        </authorList>
    </citation>
    <scope>NUCLEOTIDE SEQUENCE</scope>
    <source>
        <strain evidence="1">Duluth1</strain>
        <tissue evidence="1">Whole animal</tissue>
    </source>
</reference>
<evidence type="ECO:0000313" key="1">
    <source>
        <dbReference type="EMBL" id="KAH3728521.1"/>
    </source>
</evidence>
<keyword evidence="2" id="KW-1185">Reference proteome</keyword>
<accession>A0A9D4CPJ4</accession>
<comment type="caution">
    <text evidence="1">The sequence shown here is derived from an EMBL/GenBank/DDBJ whole genome shotgun (WGS) entry which is preliminary data.</text>
</comment>
<organism evidence="1 2">
    <name type="scientific">Dreissena polymorpha</name>
    <name type="common">Zebra mussel</name>
    <name type="synonym">Mytilus polymorpha</name>
    <dbReference type="NCBI Taxonomy" id="45954"/>
    <lineage>
        <taxon>Eukaryota</taxon>
        <taxon>Metazoa</taxon>
        <taxon>Spiralia</taxon>
        <taxon>Lophotrochozoa</taxon>
        <taxon>Mollusca</taxon>
        <taxon>Bivalvia</taxon>
        <taxon>Autobranchia</taxon>
        <taxon>Heteroconchia</taxon>
        <taxon>Euheterodonta</taxon>
        <taxon>Imparidentia</taxon>
        <taxon>Neoheterodontei</taxon>
        <taxon>Myida</taxon>
        <taxon>Dreissenoidea</taxon>
        <taxon>Dreissenidae</taxon>
        <taxon>Dreissena</taxon>
    </lineage>
</organism>
<dbReference type="Proteomes" id="UP000828390">
    <property type="component" value="Unassembled WGS sequence"/>
</dbReference>
<name>A0A9D4CPJ4_DREPO</name>
<proteinExistence type="predicted"/>
<gene>
    <name evidence="1" type="ORF">DPMN_054478</name>
</gene>
<reference evidence="1" key="1">
    <citation type="journal article" date="2019" name="bioRxiv">
        <title>The Genome of the Zebra Mussel, Dreissena polymorpha: A Resource for Invasive Species Research.</title>
        <authorList>
            <person name="McCartney M.A."/>
            <person name="Auch B."/>
            <person name="Kono T."/>
            <person name="Mallez S."/>
            <person name="Zhang Y."/>
            <person name="Obille A."/>
            <person name="Becker A."/>
            <person name="Abrahante J.E."/>
            <person name="Garbe J."/>
            <person name="Badalamenti J.P."/>
            <person name="Herman A."/>
            <person name="Mangelson H."/>
            <person name="Liachko I."/>
            <person name="Sullivan S."/>
            <person name="Sone E.D."/>
            <person name="Koren S."/>
            <person name="Silverstein K.A.T."/>
            <person name="Beckman K.B."/>
            <person name="Gohl D.M."/>
        </authorList>
    </citation>
    <scope>NUCLEOTIDE SEQUENCE</scope>
    <source>
        <strain evidence="1">Duluth1</strain>
        <tissue evidence="1">Whole animal</tissue>
    </source>
</reference>
<dbReference type="EMBL" id="JAIWYP010000012">
    <property type="protein sequence ID" value="KAH3728521.1"/>
    <property type="molecule type" value="Genomic_DNA"/>
</dbReference>
<protein>
    <submittedName>
        <fullName evidence="1">Uncharacterized protein</fullName>
    </submittedName>
</protein>
<evidence type="ECO:0000313" key="2">
    <source>
        <dbReference type="Proteomes" id="UP000828390"/>
    </source>
</evidence>